<sequence>MDFRTSIKSRDDLGFRLYEQSTYNEYKSISPSFRHLKAKIIVANSPSGSFLTTTTDSHSPNNGGHSRHRQKHRNMENQETHQSTGSSTWQWNKHDFSHHATT</sequence>
<feature type="region of interest" description="Disordered" evidence="1">
    <location>
        <begin position="49"/>
        <end position="102"/>
    </location>
</feature>
<proteinExistence type="predicted"/>
<organism evidence="2 3">
    <name type="scientific">Lactuca virosa</name>
    <dbReference type="NCBI Taxonomy" id="75947"/>
    <lineage>
        <taxon>Eukaryota</taxon>
        <taxon>Viridiplantae</taxon>
        <taxon>Streptophyta</taxon>
        <taxon>Embryophyta</taxon>
        <taxon>Tracheophyta</taxon>
        <taxon>Spermatophyta</taxon>
        <taxon>Magnoliopsida</taxon>
        <taxon>eudicotyledons</taxon>
        <taxon>Gunneridae</taxon>
        <taxon>Pentapetalae</taxon>
        <taxon>asterids</taxon>
        <taxon>campanulids</taxon>
        <taxon>Asterales</taxon>
        <taxon>Asteraceae</taxon>
        <taxon>Cichorioideae</taxon>
        <taxon>Cichorieae</taxon>
        <taxon>Lactucinae</taxon>
        <taxon>Lactuca</taxon>
    </lineage>
</organism>
<name>A0AAU9LEB2_9ASTR</name>
<protein>
    <submittedName>
        <fullName evidence="2">Uncharacterized protein</fullName>
    </submittedName>
</protein>
<dbReference type="EMBL" id="CAKMRJ010000001">
    <property type="protein sequence ID" value="CAH1412647.1"/>
    <property type="molecule type" value="Genomic_DNA"/>
</dbReference>
<dbReference type="Proteomes" id="UP001157418">
    <property type="component" value="Unassembled WGS sequence"/>
</dbReference>
<dbReference type="AlphaFoldDB" id="A0AAU9LEB2"/>
<evidence type="ECO:0000313" key="3">
    <source>
        <dbReference type="Proteomes" id="UP001157418"/>
    </source>
</evidence>
<feature type="compositionally biased region" description="Polar residues" evidence="1">
    <location>
        <begin position="80"/>
        <end position="91"/>
    </location>
</feature>
<keyword evidence="3" id="KW-1185">Reference proteome</keyword>
<comment type="caution">
    <text evidence="2">The sequence shown here is derived from an EMBL/GenBank/DDBJ whole genome shotgun (WGS) entry which is preliminary data.</text>
</comment>
<reference evidence="2 3" key="1">
    <citation type="submission" date="2022-01" db="EMBL/GenBank/DDBJ databases">
        <authorList>
            <person name="Xiong W."/>
            <person name="Schranz E."/>
        </authorList>
    </citation>
    <scope>NUCLEOTIDE SEQUENCE [LARGE SCALE GENOMIC DNA]</scope>
</reference>
<gene>
    <name evidence="2" type="ORF">LVIROSA_LOCUS650</name>
</gene>
<feature type="compositionally biased region" description="Basic and acidic residues" evidence="1">
    <location>
        <begin position="92"/>
        <end position="102"/>
    </location>
</feature>
<evidence type="ECO:0000256" key="1">
    <source>
        <dbReference type="SAM" id="MobiDB-lite"/>
    </source>
</evidence>
<accession>A0AAU9LEB2</accession>
<feature type="compositionally biased region" description="Polar residues" evidence="1">
    <location>
        <begin position="49"/>
        <end position="64"/>
    </location>
</feature>
<evidence type="ECO:0000313" key="2">
    <source>
        <dbReference type="EMBL" id="CAH1412647.1"/>
    </source>
</evidence>